<keyword evidence="5" id="KW-0574">Periplasm</keyword>
<evidence type="ECO:0000256" key="3">
    <source>
        <dbReference type="ARBA" id="ARBA00022448"/>
    </source>
</evidence>
<evidence type="ECO:0000256" key="4">
    <source>
        <dbReference type="ARBA" id="ARBA00022729"/>
    </source>
</evidence>
<evidence type="ECO:0000313" key="8">
    <source>
        <dbReference type="Proteomes" id="UP000244904"/>
    </source>
</evidence>
<keyword evidence="4 6" id="KW-0732">Signal</keyword>
<organism evidence="7 8">
    <name type="scientific">Pseudoprimorskyibacter insulae</name>
    <dbReference type="NCBI Taxonomy" id="1695997"/>
    <lineage>
        <taxon>Bacteria</taxon>
        <taxon>Pseudomonadati</taxon>
        <taxon>Pseudomonadota</taxon>
        <taxon>Alphaproteobacteria</taxon>
        <taxon>Rhodobacterales</taxon>
        <taxon>Paracoccaceae</taxon>
        <taxon>Pseudoprimorskyibacter</taxon>
    </lineage>
</organism>
<protein>
    <submittedName>
        <fullName evidence="7">Solute-binding protein</fullName>
    </submittedName>
</protein>
<proteinExistence type="inferred from homology"/>
<dbReference type="GO" id="GO:0055085">
    <property type="term" value="P:transmembrane transport"/>
    <property type="evidence" value="ECO:0007669"/>
    <property type="project" value="InterPro"/>
</dbReference>
<evidence type="ECO:0000256" key="1">
    <source>
        <dbReference type="ARBA" id="ARBA00004418"/>
    </source>
</evidence>
<dbReference type="NCBIfam" id="NF037995">
    <property type="entry name" value="TRAP_S1"/>
    <property type="match status" value="1"/>
</dbReference>
<dbReference type="Pfam" id="PF03480">
    <property type="entry name" value="DctP"/>
    <property type="match status" value="1"/>
</dbReference>
<keyword evidence="3" id="KW-0813">Transport</keyword>
<dbReference type="EMBL" id="OMOJ01000003">
    <property type="protein sequence ID" value="SPF80227.1"/>
    <property type="molecule type" value="Genomic_DNA"/>
</dbReference>
<evidence type="ECO:0000256" key="6">
    <source>
        <dbReference type="SAM" id="SignalP"/>
    </source>
</evidence>
<evidence type="ECO:0000256" key="2">
    <source>
        <dbReference type="ARBA" id="ARBA00009023"/>
    </source>
</evidence>
<gene>
    <name evidence="7" type="ORF">PRI8871_02033</name>
</gene>
<feature type="signal peptide" evidence="6">
    <location>
        <begin position="1"/>
        <end position="21"/>
    </location>
</feature>
<dbReference type="PANTHER" id="PTHR33376:SF7">
    <property type="entry name" value="C4-DICARBOXYLATE-BINDING PROTEIN DCTB"/>
    <property type="match status" value="1"/>
</dbReference>
<dbReference type="GO" id="GO:0042597">
    <property type="term" value="C:periplasmic space"/>
    <property type="evidence" value="ECO:0007669"/>
    <property type="project" value="UniProtKB-SubCell"/>
</dbReference>
<dbReference type="Gene3D" id="3.40.190.170">
    <property type="entry name" value="Bacterial extracellular solute-binding protein, family 7"/>
    <property type="match status" value="1"/>
</dbReference>
<feature type="chain" id="PRO_5015331598" evidence="6">
    <location>
        <begin position="22"/>
        <end position="374"/>
    </location>
</feature>
<sequence>MSKLFKVAGLAAVVAMTFSMAAEARDIRIAPAAPPAHPANGTLYTNFAKYLPEESDGRLGTIMLGPEVVNLGQMKDAIQSQVTEVGNLLPLYFPADLPMMSVTGQLSLTGTNAQAMGAAMTEFIVNCAPCQDEMKKLGFVYLGSGASDAYEIMSTKPVRTAEDLKGLRLRSGGAPWARFAEHFGAVPAQMSVFDQFEAISQGTIDGTMASIGDALAFRLVEVVKYVTYLPLGMYISTSNFTTSGVTWASLSGEDRAAMMRAANRANADFTNRWAAEIPSIAEGAAQKAGIEFIQADEALVKAARDFIQADIATAGTFSQEQFGIADAPEQIAHFLELVKKWEAIAEAENSDPVKMAERVYDEVWSKVDLATYGG</sequence>
<evidence type="ECO:0000256" key="5">
    <source>
        <dbReference type="ARBA" id="ARBA00022764"/>
    </source>
</evidence>
<dbReference type="Proteomes" id="UP000244904">
    <property type="component" value="Unassembled WGS sequence"/>
</dbReference>
<dbReference type="RefSeq" id="WP_108886098.1">
    <property type="nucleotide sequence ID" value="NZ_OMOJ01000003.1"/>
</dbReference>
<dbReference type="InterPro" id="IPR018389">
    <property type="entry name" value="DctP_fam"/>
</dbReference>
<accession>A0A2R8AWD5</accession>
<dbReference type="OrthoDB" id="7239472at2"/>
<evidence type="ECO:0000313" key="7">
    <source>
        <dbReference type="EMBL" id="SPF80227.1"/>
    </source>
</evidence>
<reference evidence="8" key="1">
    <citation type="submission" date="2018-03" db="EMBL/GenBank/DDBJ databases">
        <authorList>
            <person name="Rodrigo-Torres L."/>
            <person name="Arahal R. D."/>
            <person name="Lucena T."/>
        </authorList>
    </citation>
    <scope>NUCLEOTIDE SEQUENCE [LARGE SCALE GENOMIC DNA]</scope>
    <source>
        <strain evidence="8">CECT 8871</strain>
    </source>
</reference>
<comment type="subcellular location">
    <subcellularLocation>
        <location evidence="1">Periplasm</location>
    </subcellularLocation>
</comment>
<dbReference type="InterPro" id="IPR038404">
    <property type="entry name" value="TRAP_DctP_sf"/>
</dbReference>
<name>A0A2R8AWD5_9RHOB</name>
<comment type="similarity">
    <text evidence="2">Belongs to the bacterial solute-binding protein 7 family.</text>
</comment>
<dbReference type="AlphaFoldDB" id="A0A2R8AWD5"/>
<dbReference type="PANTHER" id="PTHR33376">
    <property type="match status" value="1"/>
</dbReference>
<keyword evidence="8" id="KW-1185">Reference proteome</keyword>